<accession>A0A553N1J0</accession>
<organism evidence="12 13">
    <name type="scientific">Danionella cerebrum</name>
    <dbReference type="NCBI Taxonomy" id="2873325"/>
    <lineage>
        <taxon>Eukaryota</taxon>
        <taxon>Metazoa</taxon>
        <taxon>Chordata</taxon>
        <taxon>Craniata</taxon>
        <taxon>Vertebrata</taxon>
        <taxon>Euteleostomi</taxon>
        <taxon>Actinopterygii</taxon>
        <taxon>Neopterygii</taxon>
        <taxon>Teleostei</taxon>
        <taxon>Ostariophysi</taxon>
        <taxon>Cypriniformes</taxon>
        <taxon>Danionidae</taxon>
        <taxon>Danioninae</taxon>
        <taxon>Danionella</taxon>
    </lineage>
</organism>
<keyword evidence="4 9" id="KW-1133">Transmembrane helix</keyword>
<comment type="subcellular location">
    <subcellularLocation>
        <location evidence="1">Membrane</location>
        <topology evidence="1">Single-pass type I membrane protein</topology>
    </subcellularLocation>
</comment>
<reference evidence="12 13" key="1">
    <citation type="journal article" date="2019" name="Sci. Data">
        <title>Hybrid genome assembly and annotation of Danionella translucida.</title>
        <authorList>
            <person name="Kadobianskyi M."/>
            <person name="Schulze L."/>
            <person name="Schuelke M."/>
            <person name="Judkewitz B."/>
        </authorList>
    </citation>
    <scope>NUCLEOTIDE SEQUENCE [LARGE SCALE GENOMIC DNA]</scope>
    <source>
        <strain evidence="12 13">Bolton</strain>
    </source>
</reference>
<evidence type="ECO:0000256" key="10">
    <source>
        <dbReference type="SAM" id="SignalP"/>
    </source>
</evidence>
<evidence type="ECO:0000259" key="11">
    <source>
        <dbReference type="PROSITE" id="PS50835"/>
    </source>
</evidence>
<dbReference type="EMBL" id="SRMA01027134">
    <property type="protein sequence ID" value="TRY59300.1"/>
    <property type="molecule type" value="Genomic_DNA"/>
</dbReference>
<feature type="region of interest" description="Disordered" evidence="8">
    <location>
        <begin position="298"/>
        <end position="354"/>
    </location>
</feature>
<gene>
    <name evidence="12" type="ORF">DNTS_033540</name>
</gene>
<name>A0A553N1J0_9TELE</name>
<proteinExistence type="predicted"/>
<evidence type="ECO:0000313" key="13">
    <source>
        <dbReference type="Proteomes" id="UP000316079"/>
    </source>
</evidence>
<feature type="signal peptide" evidence="10">
    <location>
        <begin position="1"/>
        <end position="22"/>
    </location>
</feature>
<dbReference type="OrthoDB" id="8825892at2759"/>
<dbReference type="FunFam" id="2.60.40.10:FF:000095">
    <property type="entry name" value="immunoglobulin superfamily member 11 isoform X1"/>
    <property type="match status" value="1"/>
</dbReference>
<dbReference type="SUPFAM" id="SSF48726">
    <property type="entry name" value="Immunoglobulin"/>
    <property type="match status" value="2"/>
</dbReference>
<dbReference type="InterPro" id="IPR007110">
    <property type="entry name" value="Ig-like_dom"/>
</dbReference>
<comment type="caution">
    <text evidence="12">The sequence shown here is derived from an EMBL/GenBank/DDBJ whole genome shotgun (WGS) entry which is preliminary data.</text>
</comment>
<sequence>MATWKLVVCSLSLLTVIPTSFGLEVTMSQASVEAARGDDVTLTCNFKPKYAVNELIVVTWIGDADETSGEKVLFGNYYSNNQRVDIDPQYISRASIVTDLNAKSSQLTLRQLTLKESRRIRCYVQIPGDIEGKSADTTLLLVQIAPSQPVCKVIGKAEYGHNISLTCESEEASPTPTYKWERYDVKNLPKQFPIKTTEKDGVLSLVNVSIETSGYYICLSSNKVGSAKCNMTLSVMPPSMNLATIGIVAGCVAGGIVLIIVIVCCCRRRKRNKKSKQYPVEIPAVEYHDKTAEGNLEEGKINMAITEEKTKNQSGRNDFRNDDNKSGQDDFKGHNDDHRSSRDGLRDDYDDRSDRFDEKRDRYDDRRGSRDNLNDRYSDRRDRYDYRGSRDDVTNRYDDRRGSRDDLADTYDDRRDRYDRRGSRDDLTDRYEDRRGSRDELRDRYDDRRGSRDELRDRGSRDELRDRYDDRKGSRDDLRDRYDDRRDRYDDRKS</sequence>
<evidence type="ECO:0000256" key="9">
    <source>
        <dbReference type="SAM" id="Phobius"/>
    </source>
</evidence>
<dbReference type="SMART" id="SM00409">
    <property type="entry name" value="IG"/>
    <property type="match status" value="2"/>
</dbReference>
<evidence type="ECO:0000256" key="5">
    <source>
        <dbReference type="ARBA" id="ARBA00023136"/>
    </source>
</evidence>
<evidence type="ECO:0000256" key="4">
    <source>
        <dbReference type="ARBA" id="ARBA00022989"/>
    </source>
</evidence>
<dbReference type="SMART" id="SM00408">
    <property type="entry name" value="IGc2"/>
    <property type="match status" value="1"/>
</dbReference>
<dbReference type="AlphaFoldDB" id="A0A553N1J0"/>
<dbReference type="InterPro" id="IPR003598">
    <property type="entry name" value="Ig_sub2"/>
</dbReference>
<dbReference type="PANTHER" id="PTHR44969:SF1">
    <property type="entry name" value="CELL SURFACE A33 ANTIGEN"/>
    <property type="match status" value="1"/>
</dbReference>
<feature type="domain" description="Ig-like" evidence="11">
    <location>
        <begin position="18"/>
        <end position="140"/>
    </location>
</feature>
<dbReference type="InterPro" id="IPR042474">
    <property type="entry name" value="A33"/>
</dbReference>
<dbReference type="InterPro" id="IPR036179">
    <property type="entry name" value="Ig-like_dom_sf"/>
</dbReference>
<protein>
    <recommendedName>
        <fullName evidence="11">Ig-like domain-containing protein</fullName>
    </recommendedName>
</protein>
<evidence type="ECO:0000256" key="6">
    <source>
        <dbReference type="ARBA" id="ARBA00023157"/>
    </source>
</evidence>
<feature type="domain" description="Ig-like" evidence="11">
    <location>
        <begin position="149"/>
        <end position="234"/>
    </location>
</feature>
<evidence type="ECO:0000256" key="7">
    <source>
        <dbReference type="ARBA" id="ARBA00023319"/>
    </source>
</evidence>
<evidence type="ECO:0000256" key="2">
    <source>
        <dbReference type="ARBA" id="ARBA00022692"/>
    </source>
</evidence>
<dbReference type="InterPro" id="IPR003599">
    <property type="entry name" value="Ig_sub"/>
</dbReference>
<keyword evidence="7" id="KW-0393">Immunoglobulin domain</keyword>
<feature type="region of interest" description="Disordered" evidence="8">
    <location>
        <begin position="449"/>
        <end position="494"/>
    </location>
</feature>
<keyword evidence="3 10" id="KW-0732">Signal</keyword>
<keyword evidence="5 9" id="KW-0472">Membrane</keyword>
<evidence type="ECO:0000256" key="8">
    <source>
        <dbReference type="SAM" id="MobiDB-lite"/>
    </source>
</evidence>
<feature type="transmembrane region" description="Helical" evidence="9">
    <location>
        <begin position="242"/>
        <end position="266"/>
    </location>
</feature>
<dbReference type="Pfam" id="PF13927">
    <property type="entry name" value="Ig_3"/>
    <property type="match status" value="1"/>
</dbReference>
<dbReference type="GO" id="GO:0005886">
    <property type="term" value="C:plasma membrane"/>
    <property type="evidence" value="ECO:0007669"/>
    <property type="project" value="InterPro"/>
</dbReference>
<evidence type="ECO:0000256" key="1">
    <source>
        <dbReference type="ARBA" id="ARBA00004479"/>
    </source>
</evidence>
<feature type="region of interest" description="Disordered" evidence="8">
    <location>
        <begin position="382"/>
        <end position="410"/>
    </location>
</feature>
<evidence type="ECO:0000256" key="3">
    <source>
        <dbReference type="ARBA" id="ARBA00022729"/>
    </source>
</evidence>
<feature type="chain" id="PRO_5022068891" description="Ig-like domain-containing protein" evidence="10">
    <location>
        <begin position="23"/>
        <end position="494"/>
    </location>
</feature>
<dbReference type="STRING" id="623744.A0A553N1J0"/>
<keyword evidence="2 9" id="KW-0812">Transmembrane</keyword>
<dbReference type="Proteomes" id="UP000316079">
    <property type="component" value="Unassembled WGS sequence"/>
</dbReference>
<keyword evidence="6" id="KW-1015">Disulfide bond</keyword>
<evidence type="ECO:0000313" key="12">
    <source>
        <dbReference type="EMBL" id="TRY59300.1"/>
    </source>
</evidence>
<dbReference type="InterPro" id="IPR013783">
    <property type="entry name" value="Ig-like_fold"/>
</dbReference>
<keyword evidence="13" id="KW-1185">Reference proteome</keyword>
<dbReference type="PROSITE" id="PS50835">
    <property type="entry name" value="IG_LIKE"/>
    <property type="match status" value="2"/>
</dbReference>
<dbReference type="Gene3D" id="2.60.40.10">
    <property type="entry name" value="Immunoglobulins"/>
    <property type="match status" value="2"/>
</dbReference>
<dbReference type="PANTHER" id="PTHR44969">
    <property type="entry name" value="CELL SURFACE A33 ANTIGEN"/>
    <property type="match status" value="1"/>
</dbReference>